<sequence length="238" mass="26130">MSQSIKSMGNNVFEDSLYENISVMGNIKFVNEVQVNEVDATGIIKANEYIKIEDMHLVGELFAKKAAHINRLNCTGKIDITGDLSFEQFQSKGTLDVEGHIAGNNIKFIGILNCNEDCEVEQFDVNGAVNIKGLLNADTIKIRIHELSQIKEIGGNKITIYAGNNKKLLGLVKIITGSPRILECESIEGDDIDINDVRVSVVRGKNIKIGDNVKAGHVEYSDSIDISSSAYVKECIQI</sequence>
<evidence type="ECO:0000313" key="2">
    <source>
        <dbReference type="Proteomes" id="UP000293854"/>
    </source>
</evidence>
<proteinExistence type="predicted"/>
<organism evidence="1 2">
    <name type="scientific">Staphylococcus condimenti</name>
    <dbReference type="NCBI Taxonomy" id="70255"/>
    <lineage>
        <taxon>Bacteria</taxon>
        <taxon>Bacillati</taxon>
        <taxon>Bacillota</taxon>
        <taxon>Bacilli</taxon>
        <taxon>Bacillales</taxon>
        <taxon>Staphylococcaceae</taxon>
        <taxon>Staphylococcus</taxon>
    </lineage>
</organism>
<accession>A0A4Q7CK29</accession>
<dbReference type="RefSeq" id="WP_130135722.1">
    <property type="nucleotide sequence ID" value="NZ_RQTE01000246.1"/>
</dbReference>
<gene>
    <name evidence="1" type="ORF">EIG99_11005</name>
</gene>
<protein>
    <recommendedName>
        <fullName evidence="3">Polymer-forming cytoskeletal protein</fullName>
    </recommendedName>
</protein>
<dbReference type="EMBL" id="RQTE01000246">
    <property type="protein sequence ID" value="RZI00628.1"/>
    <property type="molecule type" value="Genomic_DNA"/>
</dbReference>
<name>A0A4Q7CK29_9STAP</name>
<evidence type="ECO:0008006" key="3">
    <source>
        <dbReference type="Google" id="ProtNLM"/>
    </source>
</evidence>
<evidence type="ECO:0000313" key="1">
    <source>
        <dbReference type="EMBL" id="RZI00628.1"/>
    </source>
</evidence>
<reference evidence="1 2" key="1">
    <citation type="submission" date="2018-11" db="EMBL/GenBank/DDBJ databases">
        <title>Genomic profiling of Staphylococcus species from a Poultry farm system in KwaZulu-Natal, South Africa.</title>
        <authorList>
            <person name="Amoako D.G."/>
            <person name="Somboro A.M."/>
            <person name="Abia A.L.K."/>
            <person name="Bester L.A."/>
            <person name="Essack S.Y."/>
        </authorList>
    </citation>
    <scope>NUCLEOTIDE SEQUENCE [LARGE SCALE GENOMIC DNA]</scope>
    <source>
        <strain evidence="1 2">SA11</strain>
    </source>
</reference>
<dbReference type="Proteomes" id="UP000293854">
    <property type="component" value="Unassembled WGS sequence"/>
</dbReference>
<dbReference type="AlphaFoldDB" id="A0A4Q7CK29"/>
<comment type="caution">
    <text evidence="1">The sequence shown here is derived from an EMBL/GenBank/DDBJ whole genome shotgun (WGS) entry which is preliminary data.</text>
</comment>